<reference evidence="2" key="1">
    <citation type="journal article" date="2012" name="Nat. Genet.">
        <title>Whole-genome sequence of Schistosoma haematobium.</title>
        <authorList>
            <person name="Young N.D."/>
            <person name="Jex A.R."/>
            <person name="Li B."/>
            <person name="Liu S."/>
            <person name="Yang L."/>
            <person name="Xiong Z."/>
            <person name="Li Y."/>
            <person name="Cantacessi C."/>
            <person name="Hall R.S."/>
            <person name="Xu X."/>
            <person name="Chen F."/>
            <person name="Wu X."/>
            <person name="Zerlotini A."/>
            <person name="Oliveira G."/>
            <person name="Hofmann A."/>
            <person name="Zhang G."/>
            <person name="Fang X."/>
            <person name="Kang Y."/>
            <person name="Campbell B.E."/>
            <person name="Loukas A."/>
            <person name="Ranganathan S."/>
            <person name="Rollinson D."/>
            <person name="Rinaldi G."/>
            <person name="Brindley P.J."/>
            <person name="Yang H."/>
            <person name="Wang J."/>
            <person name="Wang J."/>
            <person name="Gasser R.B."/>
        </authorList>
    </citation>
    <scope>NUCLEOTIDE SEQUENCE</scope>
</reference>
<evidence type="ECO:0000313" key="3">
    <source>
        <dbReference type="Proteomes" id="UP000471633"/>
    </source>
</evidence>
<dbReference type="AlphaFoldDB" id="A0A922S024"/>
<dbReference type="CTD" id="24595104"/>
<proteinExistence type="predicted"/>
<name>A0A922S024_SCHHA</name>
<feature type="coiled-coil region" evidence="1">
    <location>
        <begin position="181"/>
        <end position="279"/>
    </location>
</feature>
<keyword evidence="3" id="KW-1185">Reference proteome</keyword>
<dbReference type="GeneID" id="24595104"/>
<reference evidence="2" key="2">
    <citation type="journal article" date="2019" name="Gigascience">
        <title>High-quality Schistosoma haematobium genome achieved by single-molecule and long-range sequencing.</title>
        <authorList>
            <person name="Stroehlein A.J."/>
            <person name="Korhonen P.K."/>
            <person name="Chong T.M."/>
            <person name="Lim Y.L."/>
            <person name="Chan K.G."/>
            <person name="Webster B."/>
            <person name="Rollinson D."/>
            <person name="Brindley P.J."/>
            <person name="Gasser R.B."/>
            <person name="Young N.D."/>
        </authorList>
    </citation>
    <scope>NUCLEOTIDE SEQUENCE</scope>
</reference>
<feature type="coiled-coil region" evidence="1">
    <location>
        <begin position="422"/>
        <end position="463"/>
    </location>
</feature>
<reference evidence="2" key="4">
    <citation type="journal article" date="2022" name="PLoS Pathog.">
        <title>Chromosome-level genome of Schistosoma haematobium underpins genome-wide explorations of molecular variation.</title>
        <authorList>
            <person name="Stroehlein A.J."/>
            <person name="Korhonen P.K."/>
            <person name="Lee V.V."/>
            <person name="Ralph S.A."/>
            <person name="Mentink-Kane M."/>
            <person name="You H."/>
            <person name="McManus D.P."/>
            <person name="Tchuente L.T."/>
            <person name="Stothard J.R."/>
            <person name="Kaur P."/>
            <person name="Dudchenko O."/>
            <person name="Aiden E.L."/>
            <person name="Yang B."/>
            <person name="Yang H."/>
            <person name="Emery A.M."/>
            <person name="Webster B.L."/>
            <person name="Brindley P.J."/>
            <person name="Rollinson D."/>
            <person name="Chang B.C.H."/>
            <person name="Gasser R.B."/>
            <person name="Young N.D."/>
        </authorList>
    </citation>
    <scope>NUCLEOTIDE SEQUENCE</scope>
</reference>
<keyword evidence="1" id="KW-0175">Coiled coil</keyword>
<protein>
    <submittedName>
        <fullName evidence="2">Uncharacterized protein</fullName>
    </submittedName>
</protein>
<accession>A0A922S024</accession>
<evidence type="ECO:0000256" key="1">
    <source>
        <dbReference type="SAM" id="Coils"/>
    </source>
</evidence>
<comment type="caution">
    <text evidence="2">The sequence shown here is derived from an EMBL/GenBank/DDBJ whole genome shotgun (WGS) entry which is preliminary data.</text>
</comment>
<dbReference type="EMBL" id="AMPZ03000003">
    <property type="protein sequence ID" value="KAH9587737.1"/>
    <property type="molecule type" value="Genomic_DNA"/>
</dbReference>
<organism evidence="2 3">
    <name type="scientific">Schistosoma haematobium</name>
    <name type="common">Blood fluke</name>
    <dbReference type="NCBI Taxonomy" id="6185"/>
    <lineage>
        <taxon>Eukaryota</taxon>
        <taxon>Metazoa</taxon>
        <taxon>Spiralia</taxon>
        <taxon>Lophotrochozoa</taxon>
        <taxon>Platyhelminthes</taxon>
        <taxon>Trematoda</taxon>
        <taxon>Digenea</taxon>
        <taxon>Strigeidida</taxon>
        <taxon>Schistosomatoidea</taxon>
        <taxon>Schistosomatidae</taxon>
        <taxon>Schistosoma</taxon>
    </lineage>
</organism>
<reference evidence="2" key="3">
    <citation type="submission" date="2021-06" db="EMBL/GenBank/DDBJ databases">
        <title>Chromosome-level genome assembly for S. haematobium.</title>
        <authorList>
            <person name="Stroehlein A.J."/>
        </authorList>
    </citation>
    <scope>NUCLEOTIDE SEQUENCE</scope>
</reference>
<gene>
    <name evidence="2" type="ORF">MS3_00005362</name>
</gene>
<feature type="coiled-coil region" evidence="1">
    <location>
        <begin position="17"/>
        <end position="91"/>
    </location>
</feature>
<evidence type="ECO:0000313" key="2">
    <source>
        <dbReference type="EMBL" id="KAH9587737.1"/>
    </source>
</evidence>
<dbReference type="RefSeq" id="XP_051069401.1">
    <property type="nucleotide sequence ID" value="XM_051213421.1"/>
</dbReference>
<sequence length="636" mass="75558">MKNDEQINLEKERNMKYLQLKKEYDECLEKIKITEAQLESKNENQLDKQNLILNSKYEDVQLKLKESRKLIKVLENKSQLLRKQLSSEKSNLIHLKENFTVKLRNLKGVFESSLLNIEQMKMNLSHVTMLLKQEIKIKNENLLNQKMIDLRKTLYNEVEQKINKEKESTVRNITIVKQNEIEQLQQVNKELKLKLTKQNQEYENEIIKIKSNLEQVINKLTKELEECQLTNKQIELKLTNECKMKENLEKQLVKLSNEMERMRNDYENLSKQAKEKKSSRFTDLVAELDRKWSETVGRECARVRSETIQQFESQYKAKLEEITNNYEKTIITMNKQWEMKIEVNKIDQSRNNNDQVTEQITKEKSSDHINQLSENIRKNLDQSVQTDEELKNNNEMKNFAMIDSSTETDQKLYIEQSNYHINENEIDQKTKYEQEIKRKQIELEKAQINYDKLLEEFIQSQTDFQQIHVKLKSQLKDEQLANEEKLSLKEEELKNHFKNELQTMKQLYENIRSKEYNEFILAQNILKSKIHELHQRLLGCSCKSSTILKQVKNSRLSANSQLLPEITMSNKQNFIFDTSSSSSLSSLPVTGILSEQKFVYNHDYNLLSDQLSSQINENHHFVNENKEKFHLPTLTT</sequence>
<dbReference type="Proteomes" id="UP000471633">
    <property type="component" value="Unassembled WGS sequence"/>
</dbReference>